<keyword evidence="3" id="KW-1185">Reference proteome</keyword>
<comment type="caution">
    <text evidence="2">The sequence shown here is derived from an EMBL/GenBank/DDBJ whole genome shotgun (WGS) entry which is preliminary data.</text>
</comment>
<sequence>MSEAQSAAPDGGTGGEKVTSGPDVGQKRSCDALVGRGLVIASKSTTNTRHPDPPGTSPPFLRGRAGRRLLESHDFKRKPGGGGTCREADVHLRVHRAYM</sequence>
<evidence type="ECO:0000313" key="2">
    <source>
        <dbReference type="EMBL" id="KAF6803281.1"/>
    </source>
</evidence>
<gene>
    <name evidence="2" type="ORF">CSOJ01_10982</name>
</gene>
<reference evidence="2 3" key="1">
    <citation type="journal article" date="2020" name="Phytopathology">
        <title>Genome Sequence Resources of Colletotrichum truncatum, C. plurivorum, C. musicola, and C. sojae: Four Species Pathogenic to Soybean (Glycine max).</title>
        <authorList>
            <person name="Rogerio F."/>
            <person name="Boufleur T.R."/>
            <person name="Ciampi-Guillardi M."/>
            <person name="Sukno S.A."/>
            <person name="Thon M.R."/>
            <person name="Massola Junior N.S."/>
            <person name="Baroncelli R."/>
        </authorList>
    </citation>
    <scope>NUCLEOTIDE SEQUENCE [LARGE SCALE GENOMIC DNA]</scope>
    <source>
        <strain evidence="2 3">LFN0009</strain>
    </source>
</reference>
<feature type="region of interest" description="Disordered" evidence="1">
    <location>
        <begin position="1"/>
        <end position="63"/>
    </location>
</feature>
<protein>
    <submittedName>
        <fullName evidence="2">Uncharacterized protein</fullName>
    </submittedName>
</protein>
<accession>A0A8H6MPE9</accession>
<organism evidence="2 3">
    <name type="scientific">Colletotrichum sojae</name>
    <dbReference type="NCBI Taxonomy" id="2175907"/>
    <lineage>
        <taxon>Eukaryota</taxon>
        <taxon>Fungi</taxon>
        <taxon>Dikarya</taxon>
        <taxon>Ascomycota</taxon>
        <taxon>Pezizomycotina</taxon>
        <taxon>Sordariomycetes</taxon>
        <taxon>Hypocreomycetidae</taxon>
        <taxon>Glomerellales</taxon>
        <taxon>Glomerellaceae</taxon>
        <taxon>Colletotrichum</taxon>
        <taxon>Colletotrichum orchidearum species complex</taxon>
    </lineage>
</organism>
<proteinExistence type="predicted"/>
<evidence type="ECO:0000256" key="1">
    <source>
        <dbReference type="SAM" id="MobiDB-lite"/>
    </source>
</evidence>
<name>A0A8H6MPE9_9PEZI</name>
<dbReference type="EMBL" id="WIGN01000242">
    <property type="protein sequence ID" value="KAF6803281.1"/>
    <property type="molecule type" value="Genomic_DNA"/>
</dbReference>
<dbReference type="Proteomes" id="UP000652219">
    <property type="component" value="Unassembled WGS sequence"/>
</dbReference>
<evidence type="ECO:0000313" key="3">
    <source>
        <dbReference type="Proteomes" id="UP000652219"/>
    </source>
</evidence>
<dbReference type="AlphaFoldDB" id="A0A8H6MPE9"/>